<dbReference type="Pfam" id="PF04542">
    <property type="entry name" value="Sigma70_r2"/>
    <property type="match status" value="1"/>
</dbReference>
<keyword evidence="2" id="KW-0805">Transcription regulation</keyword>
<dbReference type="InterPro" id="IPR013324">
    <property type="entry name" value="RNA_pol_sigma_r3/r4-like"/>
</dbReference>
<evidence type="ECO:0000259" key="7">
    <source>
        <dbReference type="Pfam" id="PF08281"/>
    </source>
</evidence>
<keyword evidence="4" id="KW-0804">Transcription</keyword>
<dbReference type="SUPFAM" id="SSF88946">
    <property type="entry name" value="Sigma2 domain of RNA polymerase sigma factors"/>
    <property type="match status" value="1"/>
</dbReference>
<feature type="transmembrane region" description="Helical" evidence="5">
    <location>
        <begin position="179"/>
        <end position="197"/>
    </location>
</feature>
<keyword evidence="3" id="KW-0731">Sigma factor</keyword>
<feature type="domain" description="RNA polymerase sigma-70 region 2" evidence="6">
    <location>
        <begin position="31"/>
        <end position="97"/>
    </location>
</feature>
<evidence type="ECO:0000256" key="2">
    <source>
        <dbReference type="ARBA" id="ARBA00023015"/>
    </source>
</evidence>
<dbReference type="RefSeq" id="WP_079642857.1">
    <property type="nucleotide sequence ID" value="NZ_FUZF01000007.1"/>
</dbReference>
<proteinExistence type="inferred from homology"/>
<dbReference type="InterPro" id="IPR013249">
    <property type="entry name" value="RNA_pol_sigma70_r4_t2"/>
</dbReference>
<dbReference type="InterPro" id="IPR014327">
    <property type="entry name" value="RNA_pol_sigma70_bacteroid"/>
</dbReference>
<keyword evidence="9" id="KW-1185">Reference proteome</keyword>
<dbReference type="SUPFAM" id="SSF88659">
    <property type="entry name" value="Sigma3 and sigma4 domains of RNA polymerase sigma factors"/>
    <property type="match status" value="1"/>
</dbReference>
<accession>A0A1T5DEY0</accession>
<sequence>MLSQGASLEKAEDSRLLRLLSEGDEQAYIVIYNRYAPLLYIHAERMLSDTDLAQDVVHDLFAALWDKREQLNIAISLKAYLYKSIRNRVLDLFAKEKVRLDYRDALQHKGEPVEEVEDKYQYRELEDIIDSELGRLPEQMRKVFLLSRIDEKSYKEIAEELQIAEGTVKKQIYMALKRLRQRIIYFIILLVFLLNFIY</sequence>
<evidence type="ECO:0000259" key="6">
    <source>
        <dbReference type="Pfam" id="PF04542"/>
    </source>
</evidence>
<dbReference type="NCBIfam" id="TIGR02985">
    <property type="entry name" value="Sig70_bacteroi1"/>
    <property type="match status" value="1"/>
</dbReference>
<feature type="domain" description="RNA polymerase sigma factor 70 region 4 type 2" evidence="7">
    <location>
        <begin position="128"/>
        <end position="179"/>
    </location>
</feature>
<dbReference type="GO" id="GO:0016987">
    <property type="term" value="F:sigma factor activity"/>
    <property type="evidence" value="ECO:0007669"/>
    <property type="project" value="UniProtKB-KW"/>
</dbReference>
<comment type="similarity">
    <text evidence="1">Belongs to the sigma-70 factor family. ECF subfamily.</text>
</comment>
<protein>
    <submittedName>
        <fullName evidence="8">RNA polymerase sigma-70 factor, ECF subfamily</fullName>
    </submittedName>
</protein>
<dbReference type="InterPro" id="IPR013325">
    <property type="entry name" value="RNA_pol_sigma_r2"/>
</dbReference>
<keyword evidence="5" id="KW-1133">Transmembrane helix</keyword>
<dbReference type="InterPro" id="IPR014284">
    <property type="entry name" value="RNA_pol_sigma-70_dom"/>
</dbReference>
<dbReference type="CDD" id="cd06171">
    <property type="entry name" value="Sigma70_r4"/>
    <property type="match status" value="1"/>
</dbReference>
<dbReference type="InterPro" id="IPR007627">
    <property type="entry name" value="RNA_pol_sigma70_r2"/>
</dbReference>
<reference evidence="9" key="1">
    <citation type="submission" date="2017-02" db="EMBL/GenBank/DDBJ databases">
        <authorList>
            <person name="Varghese N."/>
            <person name="Submissions S."/>
        </authorList>
    </citation>
    <scope>NUCLEOTIDE SEQUENCE [LARGE SCALE GENOMIC DNA]</scope>
    <source>
        <strain evidence="9">DSM 24091</strain>
    </source>
</reference>
<dbReference type="GO" id="GO:0003677">
    <property type="term" value="F:DNA binding"/>
    <property type="evidence" value="ECO:0007669"/>
    <property type="project" value="InterPro"/>
</dbReference>
<name>A0A1T5DEY0_9SPHI</name>
<organism evidence="8 9">
    <name type="scientific">Sphingobacterium nematocida</name>
    <dbReference type="NCBI Taxonomy" id="1513896"/>
    <lineage>
        <taxon>Bacteria</taxon>
        <taxon>Pseudomonadati</taxon>
        <taxon>Bacteroidota</taxon>
        <taxon>Sphingobacteriia</taxon>
        <taxon>Sphingobacteriales</taxon>
        <taxon>Sphingobacteriaceae</taxon>
        <taxon>Sphingobacterium</taxon>
    </lineage>
</organism>
<dbReference type="Proteomes" id="UP000190150">
    <property type="component" value="Unassembled WGS sequence"/>
</dbReference>
<evidence type="ECO:0000256" key="3">
    <source>
        <dbReference type="ARBA" id="ARBA00023082"/>
    </source>
</evidence>
<dbReference type="InterPro" id="IPR036388">
    <property type="entry name" value="WH-like_DNA-bd_sf"/>
</dbReference>
<dbReference type="Pfam" id="PF08281">
    <property type="entry name" value="Sigma70_r4_2"/>
    <property type="match status" value="1"/>
</dbReference>
<dbReference type="AlphaFoldDB" id="A0A1T5DEY0"/>
<dbReference type="PANTHER" id="PTHR43133">
    <property type="entry name" value="RNA POLYMERASE ECF-TYPE SIGMA FACTO"/>
    <property type="match status" value="1"/>
</dbReference>
<dbReference type="NCBIfam" id="TIGR02937">
    <property type="entry name" value="sigma70-ECF"/>
    <property type="match status" value="1"/>
</dbReference>
<keyword evidence="5" id="KW-0472">Membrane</keyword>
<dbReference type="GO" id="GO:0006352">
    <property type="term" value="P:DNA-templated transcription initiation"/>
    <property type="evidence" value="ECO:0007669"/>
    <property type="project" value="InterPro"/>
</dbReference>
<keyword evidence="5" id="KW-0812">Transmembrane</keyword>
<dbReference type="OrthoDB" id="679904at2"/>
<dbReference type="PANTHER" id="PTHR43133:SF46">
    <property type="entry name" value="RNA POLYMERASE SIGMA-70 FACTOR ECF SUBFAMILY"/>
    <property type="match status" value="1"/>
</dbReference>
<dbReference type="EMBL" id="FUZF01000007">
    <property type="protein sequence ID" value="SKB70083.1"/>
    <property type="molecule type" value="Genomic_DNA"/>
</dbReference>
<dbReference type="Gene3D" id="1.10.10.10">
    <property type="entry name" value="Winged helix-like DNA-binding domain superfamily/Winged helix DNA-binding domain"/>
    <property type="match status" value="1"/>
</dbReference>
<dbReference type="Gene3D" id="1.10.1740.10">
    <property type="match status" value="1"/>
</dbReference>
<evidence type="ECO:0000256" key="5">
    <source>
        <dbReference type="SAM" id="Phobius"/>
    </source>
</evidence>
<evidence type="ECO:0000313" key="8">
    <source>
        <dbReference type="EMBL" id="SKB70083.1"/>
    </source>
</evidence>
<dbReference type="STRING" id="1513896.SAMN05660841_01915"/>
<gene>
    <name evidence="8" type="ORF">SAMN05660841_01915</name>
</gene>
<dbReference type="InterPro" id="IPR039425">
    <property type="entry name" value="RNA_pol_sigma-70-like"/>
</dbReference>
<evidence type="ECO:0000313" key="9">
    <source>
        <dbReference type="Proteomes" id="UP000190150"/>
    </source>
</evidence>
<evidence type="ECO:0000256" key="4">
    <source>
        <dbReference type="ARBA" id="ARBA00023163"/>
    </source>
</evidence>
<evidence type="ECO:0000256" key="1">
    <source>
        <dbReference type="ARBA" id="ARBA00010641"/>
    </source>
</evidence>